<comment type="similarity">
    <text evidence="4">Belongs to the N-acetylmuramoyl-L-alanine amidase 2 family.</text>
</comment>
<dbReference type="Pfam" id="PF01510">
    <property type="entry name" value="Amidase_2"/>
    <property type="match status" value="1"/>
</dbReference>
<evidence type="ECO:0000256" key="2">
    <source>
        <dbReference type="ARBA" id="ARBA00001947"/>
    </source>
</evidence>
<dbReference type="NCBIfam" id="NF008758">
    <property type="entry name" value="PRK11789.1"/>
    <property type="match status" value="1"/>
</dbReference>
<comment type="catalytic activity">
    <reaction evidence="1">
        <text>Hydrolyzes the link between N-acetylmuramoyl residues and L-amino acid residues in certain cell-wall glycopeptides.</text>
        <dbReference type="EC" id="3.5.1.28"/>
    </reaction>
</comment>
<gene>
    <name evidence="14" type="primary">ampD</name>
    <name evidence="14" type="ORF">GY169_19465</name>
</gene>
<dbReference type="SMART" id="SM00644">
    <property type="entry name" value="Ami_2"/>
    <property type="match status" value="1"/>
</dbReference>
<dbReference type="InterPro" id="IPR051206">
    <property type="entry name" value="NAMLAA_amidase_2"/>
</dbReference>
<dbReference type="PANTHER" id="PTHR30417:SF4">
    <property type="entry name" value="1,6-ANHYDRO-N-ACETYLMURAMYL-L-ALANINE AMIDASE AMPD"/>
    <property type="match status" value="1"/>
</dbReference>
<evidence type="ECO:0000313" key="15">
    <source>
        <dbReference type="Proteomes" id="UP000503580"/>
    </source>
</evidence>
<comment type="cofactor">
    <cofactor evidence="2">
        <name>Zn(2+)</name>
        <dbReference type="ChEBI" id="CHEBI:29105"/>
    </cofactor>
</comment>
<keyword evidence="7" id="KW-0479">Metal-binding</keyword>
<keyword evidence="10" id="KW-0961">Cell wall biogenesis/degradation</keyword>
<dbReference type="Gene3D" id="3.40.80.10">
    <property type="entry name" value="Peptidoglycan recognition protein-like"/>
    <property type="match status" value="1"/>
</dbReference>
<dbReference type="EC" id="3.5.1.28" evidence="5"/>
<dbReference type="EMBL" id="CP050321">
    <property type="protein sequence ID" value="QIR28851.1"/>
    <property type="molecule type" value="Genomic_DNA"/>
</dbReference>
<reference evidence="14 15" key="1">
    <citation type="submission" date="2020-02" db="EMBL/GenBank/DDBJ databases">
        <title>Whole genome PO2S7.</title>
        <authorList>
            <person name="Singha K.M."/>
        </authorList>
    </citation>
    <scope>NUCLEOTIDE SEQUENCE [LARGE SCALE GENOMIC DNA]</scope>
    <source>
        <strain evidence="14 15">PO2S7</strain>
    </source>
</reference>
<evidence type="ECO:0000256" key="8">
    <source>
        <dbReference type="ARBA" id="ARBA00022801"/>
    </source>
</evidence>
<name>A0A6G9RSS4_9ENTR</name>
<dbReference type="RefSeq" id="WP_167576778.1">
    <property type="nucleotide sequence ID" value="NZ_CP050321.1"/>
</dbReference>
<protein>
    <recommendedName>
        <fullName evidence="11">1,6-anhydro-N-acetylmuramyl-L-alanine amidase AmpD</fullName>
        <ecNumber evidence="5">3.5.1.28</ecNumber>
    </recommendedName>
    <alternativeName>
        <fullName evidence="12">N-acetylmuramoyl-L-alanine amidase</fullName>
    </alternativeName>
</protein>
<evidence type="ECO:0000256" key="12">
    <source>
        <dbReference type="ARBA" id="ARBA00042615"/>
    </source>
</evidence>
<evidence type="ECO:0000256" key="9">
    <source>
        <dbReference type="ARBA" id="ARBA00022833"/>
    </source>
</evidence>
<feature type="domain" description="N-acetylmuramoyl-L-alanine amidase" evidence="13">
    <location>
        <begin position="16"/>
        <end position="166"/>
    </location>
</feature>
<dbReference type="GO" id="GO:0009254">
    <property type="term" value="P:peptidoglycan turnover"/>
    <property type="evidence" value="ECO:0007669"/>
    <property type="project" value="TreeGrafter"/>
</dbReference>
<dbReference type="KEGG" id="kgn:GY169_19465"/>
<evidence type="ECO:0000256" key="10">
    <source>
        <dbReference type="ARBA" id="ARBA00023316"/>
    </source>
</evidence>
<keyword evidence="15" id="KW-1185">Reference proteome</keyword>
<dbReference type="SUPFAM" id="SSF55846">
    <property type="entry name" value="N-acetylmuramoyl-L-alanine amidase-like"/>
    <property type="match status" value="1"/>
</dbReference>
<keyword evidence="8 14" id="KW-0378">Hydrolase</keyword>
<evidence type="ECO:0000256" key="7">
    <source>
        <dbReference type="ARBA" id="ARBA00022723"/>
    </source>
</evidence>
<evidence type="ECO:0000256" key="4">
    <source>
        <dbReference type="ARBA" id="ARBA00007553"/>
    </source>
</evidence>
<keyword evidence="9" id="KW-0862">Zinc</keyword>
<evidence type="ECO:0000256" key="3">
    <source>
        <dbReference type="ARBA" id="ARBA00004496"/>
    </source>
</evidence>
<accession>A0A6G9RSS4</accession>
<dbReference type="PANTHER" id="PTHR30417">
    <property type="entry name" value="N-ACETYLMURAMOYL-L-ALANINE AMIDASE AMID"/>
    <property type="match status" value="1"/>
</dbReference>
<organism evidence="14 15">
    <name type="scientific">Kluyvera genomosp. 3</name>
    <dbReference type="NCBI Taxonomy" id="2774055"/>
    <lineage>
        <taxon>Bacteria</taxon>
        <taxon>Pseudomonadati</taxon>
        <taxon>Pseudomonadota</taxon>
        <taxon>Gammaproteobacteria</taxon>
        <taxon>Enterobacterales</taxon>
        <taxon>Enterobacteriaceae</taxon>
        <taxon>Kluyvera</taxon>
    </lineage>
</organism>
<sequence>MQLDKGWLVGVRQVPSPHHDTRPQDEAPSLLVVHNISLPPGQFGGPWIDALFTGTLDPNADPFFAEICHLRVSAHCLIRRDGEIVQYVPFDKRAWHAGVSSYHGRERCNDFSIGIELEGTDTLAYTDAQYAQLAALTQLLIAEYPLIADNMTGHSDIAPVRKTDPGPAFDWARFRALVTPSSDKEMT</sequence>
<keyword evidence="6" id="KW-0963">Cytoplasm</keyword>
<dbReference type="GO" id="GO:0009253">
    <property type="term" value="P:peptidoglycan catabolic process"/>
    <property type="evidence" value="ECO:0007669"/>
    <property type="project" value="InterPro"/>
</dbReference>
<evidence type="ECO:0000256" key="5">
    <source>
        <dbReference type="ARBA" id="ARBA00011901"/>
    </source>
</evidence>
<comment type="subcellular location">
    <subcellularLocation>
        <location evidence="3">Cytoplasm</location>
    </subcellularLocation>
</comment>
<dbReference type="GO" id="GO:0071555">
    <property type="term" value="P:cell wall organization"/>
    <property type="evidence" value="ECO:0007669"/>
    <property type="project" value="UniProtKB-KW"/>
</dbReference>
<evidence type="ECO:0000256" key="11">
    <source>
        <dbReference type="ARBA" id="ARBA00039257"/>
    </source>
</evidence>
<dbReference type="CDD" id="cd06583">
    <property type="entry name" value="PGRP"/>
    <property type="match status" value="1"/>
</dbReference>
<evidence type="ECO:0000313" key="14">
    <source>
        <dbReference type="EMBL" id="QIR28851.1"/>
    </source>
</evidence>
<dbReference type="Proteomes" id="UP000503580">
    <property type="component" value="Chromosome"/>
</dbReference>
<evidence type="ECO:0000259" key="13">
    <source>
        <dbReference type="SMART" id="SM00644"/>
    </source>
</evidence>
<dbReference type="GO" id="GO:0008745">
    <property type="term" value="F:N-acetylmuramoyl-L-alanine amidase activity"/>
    <property type="evidence" value="ECO:0007669"/>
    <property type="project" value="UniProtKB-EC"/>
</dbReference>
<dbReference type="GO" id="GO:0005737">
    <property type="term" value="C:cytoplasm"/>
    <property type="evidence" value="ECO:0007669"/>
    <property type="project" value="UniProtKB-SubCell"/>
</dbReference>
<dbReference type="FunFam" id="3.40.80.10:FF:000002">
    <property type="entry name" value="1,6-anhydro-N-acetylmuramyl-L-alanine amidase"/>
    <property type="match status" value="1"/>
</dbReference>
<evidence type="ECO:0000256" key="6">
    <source>
        <dbReference type="ARBA" id="ARBA00022490"/>
    </source>
</evidence>
<dbReference type="InterPro" id="IPR002502">
    <property type="entry name" value="Amidase_domain"/>
</dbReference>
<dbReference type="GO" id="GO:0046872">
    <property type="term" value="F:metal ion binding"/>
    <property type="evidence" value="ECO:0007669"/>
    <property type="project" value="UniProtKB-KW"/>
</dbReference>
<evidence type="ECO:0000256" key="1">
    <source>
        <dbReference type="ARBA" id="ARBA00001561"/>
    </source>
</evidence>
<dbReference type="InterPro" id="IPR036505">
    <property type="entry name" value="Amidase/PGRP_sf"/>
</dbReference>
<dbReference type="AlphaFoldDB" id="A0A6G9RSS4"/>
<proteinExistence type="inferred from homology"/>